<dbReference type="Gene3D" id="1.20.1050.10">
    <property type="match status" value="1"/>
</dbReference>
<accession>A0A0B7BI02</accession>
<dbReference type="Gene3D" id="3.40.30.10">
    <property type="entry name" value="Glutaredoxin"/>
    <property type="match status" value="1"/>
</dbReference>
<evidence type="ECO:0000259" key="6">
    <source>
        <dbReference type="PROSITE" id="PS50405"/>
    </source>
</evidence>
<dbReference type="EC" id="2.5.1.18" evidence="1"/>
<dbReference type="GO" id="GO:0004364">
    <property type="term" value="F:glutathione transferase activity"/>
    <property type="evidence" value="ECO:0007669"/>
    <property type="project" value="UniProtKB-EC"/>
</dbReference>
<keyword evidence="2" id="KW-0808">Transferase</keyword>
<organism evidence="7">
    <name type="scientific">Arion vulgaris</name>
    <dbReference type="NCBI Taxonomy" id="1028688"/>
    <lineage>
        <taxon>Eukaryota</taxon>
        <taxon>Metazoa</taxon>
        <taxon>Spiralia</taxon>
        <taxon>Lophotrochozoa</taxon>
        <taxon>Mollusca</taxon>
        <taxon>Gastropoda</taxon>
        <taxon>Heterobranchia</taxon>
        <taxon>Euthyneura</taxon>
        <taxon>Panpulmonata</taxon>
        <taxon>Eupulmonata</taxon>
        <taxon>Stylommatophora</taxon>
        <taxon>Helicina</taxon>
        <taxon>Arionoidea</taxon>
        <taxon>Arionidae</taxon>
        <taxon>Arion</taxon>
    </lineage>
</organism>
<evidence type="ECO:0000256" key="3">
    <source>
        <dbReference type="ARBA" id="ARBA00047960"/>
    </source>
</evidence>
<dbReference type="CDD" id="cd03039">
    <property type="entry name" value="GST_N_Sigma_like"/>
    <property type="match status" value="1"/>
</dbReference>
<feature type="coiled-coil region" evidence="4">
    <location>
        <begin position="96"/>
        <end position="123"/>
    </location>
</feature>
<dbReference type="InterPro" id="IPR004045">
    <property type="entry name" value="Glutathione_S-Trfase_N"/>
</dbReference>
<evidence type="ECO:0000256" key="4">
    <source>
        <dbReference type="SAM" id="Coils"/>
    </source>
</evidence>
<dbReference type="PANTHER" id="PTHR11571:SF224">
    <property type="entry name" value="HEMATOPOIETIC PROSTAGLANDIN D SYNTHASE"/>
    <property type="match status" value="1"/>
</dbReference>
<dbReference type="InterPro" id="IPR040079">
    <property type="entry name" value="Glutathione_S-Trfase"/>
</dbReference>
<dbReference type="InterPro" id="IPR036282">
    <property type="entry name" value="Glutathione-S-Trfase_C_sf"/>
</dbReference>
<dbReference type="GO" id="GO:0006749">
    <property type="term" value="P:glutathione metabolic process"/>
    <property type="evidence" value="ECO:0007669"/>
    <property type="project" value="TreeGrafter"/>
</dbReference>
<name>A0A0B7BI02_9EUPU</name>
<evidence type="ECO:0000313" key="7">
    <source>
        <dbReference type="EMBL" id="CEK91815.1"/>
    </source>
</evidence>
<gene>
    <name evidence="7" type="primary">ORF185015</name>
</gene>
<evidence type="ECO:0000256" key="1">
    <source>
        <dbReference type="ARBA" id="ARBA00012452"/>
    </source>
</evidence>
<dbReference type="AlphaFoldDB" id="A0A0B7BI02"/>
<dbReference type="Pfam" id="PF02798">
    <property type="entry name" value="GST_N"/>
    <property type="match status" value="1"/>
</dbReference>
<dbReference type="SFLD" id="SFLDS00019">
    <property type="entry name" value="Glutathione_Transferase_(cytos"/>
    <property type="match status" value="1"/>
</dbReference>
<keyword evidence="4" id="KW-0175">Coiled coil</keyword>
<dbReference type="SFLD" id="SFLDG01205">
    <property type="entry name" value="AMPS.1"/>
    <property type="match status" value="1"/>
</dbReference>
<dbReference type="SUPFAM" id="SSF52833">
    <property type="entry name" value="Thioredoxin-like"/>
    <property type="match status" value="1"/>
</dbReference>
<dbReference type="CDD" id="cd03192">
    <property type="entry name" value="GST_C_Sigma_like"/>
    <property type="match status" value="1"/>
</dbReference>
<feature type="domain" description="GST N-terminal" evidence="5">
    <location>
        <begin position="3"/>
        <end position="80"/>
    </location>
</feature>
<dbReference type="PROSITE" id="PS50405">
    <property type="entry name" value="GST_CTER"/>
    <property type="match status" value="1"/>
</dbReference>
<protein>
    <recommendedName>
        <fullName evidence="1">glutathione transferase</fullName>
        <ecNumber evidence="1">2.5.1.18</ecNumber>
    </recommendedName>
</protein>
<dbReference type="InterPro" id="IPR036249">
    <property type="entry name" value="Thioredoxin-like_sf"/>
</dbReference>
<dbReference type="InterPro" id="IPR050213">
    <property type="entry name" value="GST_superfamily"/>
</dbReference>
<reference evidence="7" key="1">
    <citation type="submission" date="2014-12" db="EMBL/GenBank/DDBJ databases">
        <title>Insight into the proteome of Arion vulgaris.</title>
        <authorList>
            <person name="Aradska J."/>
            <person name="Bulat T."/>
            <person name="Smidak R."/>
            <person name="Sarate P."/>
            <person name="Gangsoo J."/>
            <person name="Sialana F."/>
            <person name="Bilban M."/>
            <person name="Lubec G."/>
        </authorList>
    </citation>
    <scope>NUCLEOTIDE SEQUENCE</scope>
    <source>
        <tissue evidence="7">Skin</tissue>
    </source>
</reference>
<evidence type="ECO:0000256" key="2">
    <source>
        <dbReference type="ARBA" id="ARBA00022679"/>
    </source>
</evidence>
<sequence>MPPEYKVVYFNLRGRGELLRLLLHAAGVQFVDQRVEFADWPSLKSSTPEGTLPYMVIGGKEYGESMPLARYIARKYSLMGISELDQLNADIILNHIDDIRNAVSRARNDKSLTEDQKKEIEAKAMTELLPKLLRRMETRLTENKHGYLIGNILSIADLAFFDLLETSLKEIHNLLENFPKIREHRKRIETYPRISKYLATRPDTKI</sequence>
<dbReference type="InterPro" id="IPR010987">
    <property type="entry name" value="Glutathione-S-Trfase_C-like"/>
</dbReference>
<dbReference type="SFLD" id="SFLDG00363">
    <property type="entry name" value="AMPS_(cytGST):_Alpha-__Mu-__Pi"/>
    <property type="match status" value="1"/>
</dbReference>
<dbReference type="SUPFAM" id="SSF47616">
    <property type="entry name" value="GST C-terminal domain-like"/>
    <property type="match status" value="1"/>
</dbReference>
<dbReference type="PANTHER" id="PTHR11571">
    <property type="entry name" value="GLUTATHIONE S-TRANSFERASE"/>
    <property type="match status" value="1"/>
</dbReference>
<proteinExistence type="predicted"/>
<comment type="catalytic activity">
    <reaction evidence="3">
        <text>RX + glutathione = an S-substituted glutathione + a halide anion + H(+)</text>
        <dbReference type="Rhea" id="RHEA:16437"/>
        <dbReference type="ChEBI" id="CHEBI:15378"/>
        <dbReference type="ChEBI" id="CHEBI:16042"/>
        <dbReference type="ChEBI" id="CHEBI:17792"/>
        <dbReference type="ChEBI" id="CHEBI:57925"/>
        <dbReference type="ChEBI" id="CHEBI:90779"/>
        <dbReference type="EC" id="2.5.1.18"/>
    </reaction>
</comment>
<evidence type="ECO:0000259" key="5">
    <source>
        <dbReference type="PROSITE" id="PS50404"/>
    </source>
</evidence>
<dbReference type="EMBL" id="HACG01044950">
    <property type="protein sequence ID" value="CEK91815.1"/>
    <property type="molecule type" value="Transcribed_RNA"/>
</dbReference>
<feature type="domain" description="GST C-terminal" evidence="6">
    <location>
        <begin position="82"/>
        <end position="206"/>
    </location>
</feature>
<dbReference type="Pfam" id="PF14497">
    <property type="entry name" value="GST_C_3"/>
    <property type="match status" value="1"/>
</dbReference>
<dbReference type="InterPro" id="IPR004046">
    <property type="entry name" value="GST_C"/>
</dbReference>
<dbReference type="PROSITE" id="PS50404">
    <property type="entry name" value="GST_NTER"/>
    <property type="match status" value="1"/>
</dbReference>